<dbReference type="InterPro" id="IPR024047">
    <property type="entry name" value="MM3350-like_sf"/>
</dbReference>
<dbReference type="InterPro" id="IPR012912">
    <property type="entry name" value="Plasmid_pRiA4b_Orf3-like"/>
</dbReference>
<dbReference type="Proteomes" id="UP000466388">
    <property type="component" value="Unassembled WGS sequence"/>
</dbReference>
<keyword evidence="3" id="KW-1185">Reference proteome</keyword>
<sequence>MAETGIMQLKITLQHVKPSTWRRVLVPTSIRYDQLHAVIQMLFGWTNSHLHSFAPTQLPAGQPYFEYGLVDPELDSSESTLDETEHFPYLDLEKGNLNYTYDFGEDWSHKIVLEKMVTMQEFVEADHKQIPVVLAGRGPERMEDMQDEVGEAYNTNDLNDYLAELSDGWGEVY</sequence>
<protein>
    <recommendedName>
        <fullName evidence="1">Plasmid pRiA4b Orf3-like domain-containing protein</fullName>
    </recommendedName>
</protein>
<dbReference type="PANTHER" id="PTHR41878">
    <property type="entry name" value="LEXA REPRESSOR-RELATED"/>
    <property type="match status" value="1"/>
</dbReference>
<feature type="domain" description="Plasmid pRiA4b Orf3-like" evidence="1">
    <location>
        <begin position="6"/>
        <end position="150"/>
    </location>
</feature>
<dbReference type="Gene3D" id="3.10.290.30">
    <property type="entry name" value="MM3350-like"/>
    <property type="match status" value="1"/>
</dbReference>
<reference evidence="2 3" key="1">
    <citation type="submission" date="2019-11" db="EMBL/GenBank/DDBJ databases">
        <title>Lactobacillus sp. nov. CRM56-3, isolated from fermented tea leaves.</title>
        <authorList>
            <person name="Phuengjayaem S."/>
            <person name="Tanasupawat S."/>
        </authorList>
    </citation>
    <scope>NUCLEOTIDE SEQUENCE [LARGE SCALE GENOMIC DNA]</scope>
    <source>
        <strain evidence="2 3">CRM56-3</strain>
    </source>
</reference>
<evidence type="ECO:0000259" key="1">
    <source>
        <dbReference type="Pfam" id="PF07929"/>
    </source>
</evidence>
<comment type="caution">
    <text evidence="2">The sequence shown here is derived from an EMBL/GenBank/DDBJ whole genome shotgun (WGS) entry which is preliminary data.</text>
</comment>
<name>A0A7X3C2H7_9LACO</name>
<dbReference type="RefSeq" id="WP_155430782.1">
    <property type="nucleotide sequence ID" value="NZ_WNJO01000002.1"/>
</dbReference>
<dbReference type="Pfam" id="PF07929">
    <property type="entry name" value="PRiA4_ORF3"/>
    <property type="match status" value="1"/>
</dbReference>
<gene>
    <name evidence="2" type="ORF">GM612_02360</name>
</gene>
<accession>A0A7X3C2H7</accession>
<proteinExistence type="predicted"/>
<evidence type="ECO:0000313" key="3">
    <source>
        <dbReference type="Proteomes" id="UP000466388"/>
    </source>
</evidence>
<evidence type="ECO:0000313" key="2">
    <source>
        <dbReference type="EMBL" id="MTV81497.1"/>
    </source>
</evidence>
<dbReference type="AlphaFoldDB" id="A0A7X3C2H7"/>
<dbReference type="SUPFAM" id="SSF159941">
    <property type="entry name" value="MM3350-like"/>
    <property type="match status" value="1"/>
</dbReference>
<organism evidence="2 3">
    <name type="scientific">Secundilactobacillus folii</name>
    <dbReference type="NCBI Taxonomy" id="2678357"/>
    <lineage>
        <taxon>Bacteria</taxon>
        <taxon>Bacillati</taxon>
        <taxon>Bacillota</taxon>
        <taxon>Bacilli</taxon>
        <taxon>Lactobacillales</taxon>
        <taxon>Lactobacillaceae</taxon>
        <taxon>Secundilactobacillus</taxon>
    </lineage>
</organism>
<dbReference type="PANTHER" id="PTHR41878:SF1">
    <property type="entry name" value="TNPR PROTEIN"/>
    <property type="match status" value="1"/>
</dbReference>
<dbReference type="EMBL" id="WNJO01000002">
    <property type="protein sequence ID" value="MTV81497.1"/>
    <property type="molecule type" value="Genomic_DNA"/>
</dbReference>